<reference evidence="7" key="1">
    <citation type="journal article" date="2014" name="Int. J. Syst. Evol. Microbiol.">
        <title>Complete genome sequence of Corynebacterium casei LMG S-19264T (=DSM 44701T), isolated from a smear-ripened cheese.</title>
        <authorList>
            <consortium name="US DOE Joint Genome Institute (JGI-PGF)"/>
            <person name="Walter F."/>
            <person name="Albersmeier A."/>
            <person name="Kalinowski J."/>
            <person name="Ruckert C."/>
        </authorList>
    </citation>
    <scope>NUCLEOTIDE SEQUENCE</scope>
    <source>
        <strain evidence="7">CGMCC 1.15254</strain>
    </source>
</reference>
<dbReference type="SUPFAM" id="SSF52096">
    <property type="entry name" value="ClpP/crotonase"/>
    <property type="match status" value="1"/>
</dbReference>
<dbReference type="NCBIfam" id="TIGR00225">
    <property type="entry name" value="prc"/>
    <property type="match status" value="1"/>
</dbReference>
<dbReference type="InterPro" id="IPR004447">
    <property type="entry name" value="Peptidase_S41A"/>
</dbReference>
<gene>
    <name evidence="7" type="primary">ctpA</name>
    <name evidence="7" type="ORF">GCM10011332_09650</name>
</gene>
<dbReference type="RefSeq" id="WP_188662246.1">
    <property type="nucleotide sequence ID" value="NZ_BMHV01000005.1"/>
</dbReference>
<dbReference type="CDD" id="cd06782">
    <property type="entry name" value="cpPDZ_CPP-like"/>
    <property type="match status" value="1"/>
</dbReference>
<dbReference type="CDD" id="cd07560">
    <property type="entry name" value="Peptidase_S41_CPP"/>
    <property type="match status" value="1"/>
</dbReference>
<evidence type="ECO:0000313" key="8">
    <source>
        <dbReference type="Proteomes" id="UP000632498"/>
    </source>
</evidence>
<dbReference type="PROSITE" id="PS51257">
    <property type="entry name" value="PROKAR_LIPOPROTEIN"/>
    <property type="match status" value="1"/>
</dbReference>
<dbReference type="EMBL" id="BMHV01000005">
    <property type="protein sequence ID" value="GGF58169.1"/>
    <property type="molecule type" value="Genomic_DNA"/>
</dbReference>
<protein>
    <submittedName>
        <fullName evidence="7">Peptidase S41</fullName>
    </submittedName>
</protein>
<dbReference type="Pfam" id="PF13180">
    <property type="entry name" value="PDZ_2"/>
    <property type="match status" value="1"/>
</dbReference>
<evidence type="ECO:0000256" key="3">
    <source>
        <dbReference type="ARBA" id="ARBA00022801"/>
    </source>
</evidence>
<organism evidence="7 8">
    <name type="scientific">Terasakiella brassicae</name>
    <dbReference type="NCBI Taxonomy" id="1634917"/>
    <lineage>
        <taxon>Bacteria</taxon>
        <taxon>Pseudomonadati</taxon>
        <taxon>Pseudomonadota</taxon>
        <taxon>Alphaproteobacteria</taxon>
        <taxon>Rhodospirillales</taxon>
        <taxon>Terasakiellaceae</taxon>
        <taxon>Terasakiella</taxon>
    </lineage>
</organism>
<keyword evidence="8" id="KW-1185">Reference proteome</keyword>
<evidence type="ECO:0000256" key="2">
    <source>
        <dbReference type="ARBA" id="ARBA00022670"/>
    </source>
</evidence>
<evidence type="ECO:0000256" key="1">
    <source>
        <dbReference type="ARBA" id="ARBA00009179"/>
    </source>
</evidence>
<keyword evidence="2 5" id="KW-0645">Protease</keyword>
<dbReference type="InterPro" id="IPR029045">
    <property type="entry name" value="ClpP/crotonase-like_dom_sf"/>
</dbReference>
<comment type="caution">
    <text evidence="7">The sequence shown here is derived from an EMBL/GenBank/DDBJ whole genome shotgun (WGS) entry which is preliminary data.</text>
</comment>
<comment type="similarity">
    <text evidence="1 5">Belongs to the peptidase S41A family.</text>
</comment>
<dbReference type="Gene3D" id="2.30.42.10">
    <property type="match status" value="1"/>
</dbReference>
<evidence type="ECO:0000256" key="5">
    <source>
        <dbReference type="RuleBase" id="RU004404"/>
    </source>
</evidence>
<dbReference type="Gene3D" id="3.90.226.10">
    <property type="entry name" value="2-enoyl-CoA Hydratase, Chain A, domain 1"/>
    <property type="match status" value="1"/>
</dbReference>
<dbReference type="GO" id="GO:0030288">
    <property type="term" value="C:outer membrane-bounded periplasmic space"/>
    <property type="evidence" value="ECO:0007669"/>
    <property type="project" value="TreeGrafter"/>
</dbReference>
<dbReference type="GO" id="GO:0004175">
    <property type="term" value="F:endopeptidase activity"/>
    <property type="evidence" value="ECO:0007669"/>
    <property type="project" value="TreeGrafter"/>
</dbReference>
<evidence type="ECO:0000256" key="4">
    <source>
        <dbReference type="ARBA" id="ARBA00022825"/>
    </source>
</evidence>
<accession>A0A917BVR7</accession>
<reference evidence="7" key="2">
    <citation type="submission" date="2020-09" db="EMBL/GenBank/DDBJ databases">
        <authorList>
            <person name="Sun Q."/>
            <person name="Zhou Y."/>
        </authorList>
    </citation>
    <scope>NUCLEOTIDE SEQUENCE</scope>
    <source>
        <strain evidence="7">CGMCC 1.15254</strain>
    </source>
</reference>
<keyword evidence="3 5" id="KW-0378">Hydrolase</keyword>
<dbReference type="Gene3D" id="3.30.750.44">
    <property type="match status" value="1"/>
</dbReference>
<proteinExistence type="inferred from homology"/>
<dbReference type="FunFam" id="2.30.42.10:FF:000063">
    <property type="entry name" value="Peptidase, S41 family"/>
    <property type="match status" value="1"/>
</dbReference>
<evidence type="ECO:0000313" key="7">
    <source>
        <dbReference type="EMBL" id="GGF58169.1"/>
    </source>
</evidence>
<dbReference type="PANTHER" id="PTHR32060:SF30">
    <property type="entry name" value="CARBOXY-TERMINAL PROCESSING PROTEASE CTPA"/>
    <property type="match status" value="1"/>
</dbReference>
<name>A0A917BVR7_9PROT</name>
<dbReference type="SUPFAM" id="SSF50156">
    <property type="entry name" value="PDZ domain-like"/>
    <property type="match status" value="1"/>
</dbReference>
<dbReference type="Pfam" id="PF03572">
    <property type="entry name" value="Peptidase_S41"/>
    <property type="match status" value="1"/>
</dbReference>
<dbReference type="AlphaFoldDB" id="A0A917BVR7"/>
<dbReference type="GO" id="GO:0008236">
    <property type="term" value="F:serine-type peptidase activity"/>
    <property type="evidence" value="ECO:0007669"/>
    <property type="project" value="UniProtKB-KW"/>
</dbReference>
<dbReference type="SMART" id="SM00245">
    <property type="entry name" value="TSPc"/>
    <property type="match status" value="1"/>
</dbReference>
<keyword evidence="4 5" id="KW-0720">Serine protease</keyword>
<dbReference type="PROSITE" id="PS50106">
    <property type="entry name" value="PDZ"/>
    <property type="match status" value="1"/>
</dbReference>
<dbReference type="PANTHER" id="PTHR32060">
    <property type="entry name" value="TAIL-SPECIFIC PROTEASE"/>
    <property type="match status" value="1"/>
</dbReference>
<feature type="domain" description="PDZ" evidence="6">
    <location>
        <begin position="159"/>
        <end position="241"/>
    </location>
</feature>
<evidence type="ECO:0000259" key="6">
    <source>
        <dbReference type="PROSITE" id="PS50106"/>
    </source>
</evidence>
<dbReference type="InterPro" id="IPR036034">
    <property type="entry name" value="PDZ_sf"/>
</dbReference>
<dbReference type="SMART" id="SM00228">
    <property type="entry name" value="PDZ"/>
    <property type="match status" value="1"/>
</dbReference>
<dbReference type="Proteomes" id="UP000632498">
    <property type="component" value="Unassembled WGS sequence"/>
</dbReference>
<sequence>MNFWPRLPSLLMIVLALAVATVFLPSLSGCALQTAQMERWMSSLTGTRGLPKDAMAELARFKDVYLQKAVETDKRDDQFDQFIDAFKVVRSHYVKQISDQDLITYAIDGLKADEDDWLNQTDDGTPRGKAKPEKVVEVAVDAMLAKLDPHSGYMTPAEFQELMVDTSGEFGGLGIEVQKGDGFLKIVSPIEDTPADRAGIKAGDHITHVDGASIKEWTMTKSVRALRGKPGSSVTVTIERENTAPFDLTVVRAIIQVRAVRSALYNGYLHIRVVSFSERMEADVLKAFEKARRELGAKPKGIVLDLRNNPGGLLTQAVALSDMFLEKGNVLSIRGRKAEDVRNFGASVGEVAAGVPLVVLINGGSASASEIVSGALQDHNRAILMGRRTFGKGSVQTIMPLMREGAVRLTTSLYYLPSGRTIQKVGVAPDIRLDLPEVPVAANDNKDENVENTTTEGGAKDKYHAPREADLPNVLNAKKFIEDDLHSKEGVLGNTSVESCPEIGEKKDKELGCALEFLKAGTAKKFLAGLVAKGRG</sequence>
<dbReference type="InterPro" id="IPR005151">
    <property type="entry name" value="Tail-specific_protease"/>
</dbReference>
<dbReference type="GO" id="GO:0007165">
    <property type="term" value="P:signal transduction"/>
    <property type="evidence" value="ECO:0007669"/>
    <property type="project" value="TreeGrafter"/>
</dbReference>
<dbReference type="GO" id="GO:0006508">
    <property type="term" value="P:proteolysis"/>
    <property type="evidence" value="ECO:0007669"/>
    <property type="project" value="UniProtKB-KW"/>
</dbReference>
<dbReference type="InterPro" id="IPR001478">
    <property type="entry name" value="PDZ"/>
</dbReference>